<comment type="caution">
    <text evidence="1">The sequence shown here is derived from an EMBL/GenBank/DDBJ whole genome shotgun (WGS) entry which is preliminary data.</text>
</comment>
<proteinExistence type="predicted"/>
<protein>
    <submittedName>
        <fullName evidence="1">DUF3892 domain-containing protein</fullName>
    </submittedName>
</protein>
<gene>
    <name evidence="1" type="ORF">V2I87_24350</name>
</gene>
<name>A0ABU7NE85_PSEVI</name>
<dbReference type="EMBL" id="JAZEIP010000066">
    <property type="protein sequence ID" value="MEE4043238.1"/>
    <property type="molecule type" value="Genomic_DNA"/>
</dbReference>
<organism evidence="1 2">
    <name type="scientific">Pseudomonas viridiflava</name>
    <name type="common">Phytomonas viridiflava</name>
    <dbReference type="NCBI Taxonomy" id="33069"/>
    <lineage>
        <taxon>Bacteria</taxon>
        <taxon>Pseudomonadati</taxon>
        <taxon>Pseudomonadota</taxon>
        <taxon>Gammaproteobacteria</taxon>
        <taxon>Pseudomonadales</taxon>
        <taxon>Pseudomonadaceae</taxon>
        <taxon>Pseudomonas</taxon>
    </lineage>
</organism>
<keyword evidence="2" id="KW-1185">Reference proteome</keyword>
<dbReference type="RefSeq" id="WP_122605194.1">
    <property type="nucleotide sequence ID" value="NZ_JAEIJH010000029.1"/>
</dbReference>
<dbReference type="Proteomes" id="UP001343600">
    <property type="component" value="Unassembled WGS sequence"/>
</dbReference>
<reference evidence="1 2" key="1">
    <citation type="submission" date="2024-01" db="EMBL/GenBank/DDBJ databases">
        <title>Characterization of Pseudomonas viridiflava in Georgia, USA.</title>
        <authorList>
            <person name="Zhao M."/>
            <person name="Dutta B."/>
        </authorList>
    </citation>
    <scope>NUCLEOTIDE SEQUENCE [LARGE SCALE GENOMIC DNA]</scope>
    <source>
        <strain evidence="1 2">21GA0539</strain>
    </source>
</reference>
<accession>A0ABU7NE85</accession>
<evidence type="ECO:0000313" key="1">
    <source>
        <dbReference type="EMBL" id="MEE4043238.1"/>
    </source>
</evidence>
<sequence length="151" mass="17303">MPHILKNQNPPKDKAWLNFERQDAELFVTEYFIYGISYSKAEGHIEWLRVTRYDKEEKVFYGDWLVSRSFVHDLISMGAGSFRTMFMNKETNQFTRGAAIEAYGEEFITTSADSTDKNNLEALPAFDMPESEIGKSMDTFLSENFPGIGSA</sequence>
<evidence type="ECO:0000313" key="2">
    <source>
        <dbReference type="Proteomes" id="UP001343600"/>
    </source>
</evidence>